<organism evidence="1 2">
    <name type="scientific">Kyrpidia spormannii</name>
    <dbReference type="NCBI Taxonomy" id="2055160"/>
    <lineage>
        <taxon>Bacteria</taxon>
        <taxon>Bacillati</taxon>
        <taxon>Bacillota</taxon>
        <taxon>Bacilli</taxon>
        <taxon>Bacillales</taxon>
        <taxon>Alicyclobacillaceae</taxon>
        <taxon>Kyrpidia</taxon>
    </lineage>
</organism>
<reference evidence="1 2" key="1">
    <citation type="submission" date="2020-04" db="EMBL/GenBank/DDBJ databases">
        <authorList>
            <person name="Hogendoorn C."/>
        </authorList>
    </citation>
    <scope>NUCLEOTIDE SEQUENCE [LARGE SCALE GENOMIC DNA]</scope>
    <source>
        <strain evidence="1">COOX1</strain>
    </source>
</reference>
<sequence>MNMANDRFIHLYKVRFKLNQSLPRLVHVFTVVNCNTYSKGAQLLDHFLYFTWVKLDIFYNLNNKFVGFYPMFM</sequence>
<name>A0A6F9EHG2_9BACL</name>
<protein>
    <submittedName>
        <fullName evidence="1">Uncharacterized protein</fullName>
    </submittedName>
</protein>
<dbReference type="Proteomes" id="UP000502196">
    <property type="component" value="Chromosome"/>
</dbReference>
<accession>A0A6F9EHG2</accession>
<dbReference type="EMBL" id="LR792683">
    <property type="protein sequence ID" value="CAB3395922.1"/>
    <property type="molecule type" value="Genomic_DNA"/>
</dbReference>
<gene>
    <name evidence="1" type="ORF">COOX1_3167</name>
</gene>
<dbReference type="AlphaFoldDB" id="A0A6F9EHG2"/>
<evidence type="ECO:0000313" key="2">
    <source>
        <dbReference type="Proteomes" id="UP000502196"/>
    </source>
</evidence>
<proteinExistence type="predicted"/>
<evidence type="ECO:0000313" key="1">
    <source>
        <dbReference type="EMBL" id="CAB3395922.1"/>
    </source>
</evidence>